<proteinExistence type="predicted"/>
<protein>
    <submittedName>
        <fullName evidence="1">Uncharacterized protein</fullName>
    </submittedName>
</protein>
<feature type="non-terminal residue" evidence="1">
    <location>
        <position position="103"/>
    </location>
</feature>
<name>X1KZD4_9ZZZZ</name>
<evidence type="ECO:0000313" key="1">
    <source>
        <dbReference type="EMBL" id="GAH87318.1"/>
    </source>
</evidence>
<comment type="caution">
    <text evidence="1">The sequence shown here is derived from an EMBL/GenBank/DDBJ whole genome shotgun (WGS) entry which is preliminary data.</text>
</comment>
<accession>X1KZD4</accession>
<sequence>MNSEGVVKLERVRVRCPGCGEEVEAVAADGRVKGYCAVARRYVDFVAETQPICIGKNPAAETSPVKDGVVCDYLAGVKTVVIQDRYGISPGALYRVLHNANVK</sequence>
<gene>
    <name evidence="1" type="ORF">S03H2_58240</name>
</gene>
<reference evidence="1" key="1">
    <citation type="journal article" date="2014" name="Front. Microbiol.">
        <title>High frequency of phylogenetically diverse reductive dehalogenase-homologous genes in deep subseafloor sedimentary metagenomes.</title>
        <authorList>
            <person name="Kawai M."/>
            <person name="Futagami T."/>
            <person name="Toyoda A."/>
            <person name="Takaki Y."/>
            <person name="Nishi S."/>
            <person name="Hori S."/>
            <person name="Arai W."/>
            <person name="Tsubouchi T."/>
            <person name="Morono Y."/>
            <person name="Uchiyama I."/>
            <person name="Ito T."/>
            <person name="Fujiyama A."/>
            <person name="Inagaki F."/>
            <person name="Takami H."/>
        </authorList>
    </citation>
    <scope>NUCLEOTIDE SEQUENCE</scope>
    <source>
        <strain evidence="1">Expedition CK06-06</strain>
    </source>
</reference>
<dbReference type="AlphaFoldDB" id="X1KZD4"/>
<organism evidence="1">
    <name type="scientific">marine sediment metagenome</name>
    <dbReference type="NCBI Taxonomy" id="412755"/>
    <lineage>
        <taxon>unclassified sequences</taxon>
        <taxon>metagenomes</taxon>
        <taxon>ecological metagenomes</taxon>
    </lineage>
</organism>
<dbReference type="EMBL" id="BARU01037365">
    <property type="protein sequence ID" value="GAH87318.1"/>
    <property type="molecule type" value="Genomic_DNA"/>
</dbReference>